<dbReference type="Gene3D" id="3.60.10.10">
    <property type="entry name" value="Endonuclease/exonuclease/phosphatase"/>
    <property type="match status" value="1"/>
</dbReference>
<evidence type="ECO:0000256" key="1">
    <source>
        <dbReference type="SAM" id="MobiDB-lite"/>
    </source>
</evidence>
<feature type="compositionally biased region" description="Basic and acidic residues" evidence="1">
    <location>
        <begin position="564"/>
        <end position="591"/>
    </location>
</feature>
<dbReference type="EMBL" id="JAPWTJ010000576">
    <property type="protein sequence ID" value="KAJ8977199.1"/>
    <property type="molecule type" value="Genomic_DNA"/>
</dbReference>
<feature type="region of interest" description="Disordered" evidence="1">
    <location>
        <begin position="564"/>
        <end position="609"/>
    </location>
</feature>
<dbReference type="Pfam" id="PF14529">
    <property type="entry name" value="Exo_endo_phos_2"/>
    <property type="match status" value="1"/>
</dbReference>
<reference evidence="3" key="1">
    <citation type="journal article" date="2023" name="Insect Mol. Biol.">
        <title>Genome sequencing provides insights into the evolution of gene families encoding plant cell wall-degrading enzymes in longhorned beetles.</title>
        <authorList>
            <person name="Shin N.R."/>
            <person name="Okamura Y."/>
            <person name="Kirsch R."/>
            <person name="Pauchet Y."/>
        </authorList>
    </citation>
    <scope>NUCLEOTIDE SEQUENCE</scope>
    <source>
        <strain evidence="3">MMC_N1</strain>
    </source>
</reference>
<organism evidence="3 4">
    <name type="scientific">Molorchus minor</name>
    <dbReference type="NCBI Taxonomy" id="1323400"/>
    <lineage>
        <taxon>Eukaryota</taxon>
        <taxon>Metazoa</taxon>
        <taxon>Ecdysozoa</taxon>
        <taxon>Arthropoda</taxon>
        <taxon>Hexapoda</taxon>
        <taxon>Insecta</taxon>
        <taxon>Pterygota</taxon>
        <taxon>Neoptera</taxon>
        <taxon>Endopterygota</taxon>
        <taxon>Coleoptera</taxon>
        <taxon>Polyphaga</taxon>
        <taxon>Cucujiformia</taxon>
        <taxon>Chrysomeloidea</taxon>
        <taxon>Cerambycidae</taxon>
        <taxon>Lamiinae</taxon>
        <taxon>Monochamini</taxon>
        <taxon>Molorchus</taxon>
    </lineage>
</organism>
<feature type="compositionally biased region" description="Basic and acidic residues" evidence="1">
    <location>
        <begin position="346"/>
        <end position="360"/>
    </location>
</feature>
<dbReference type="SUPFAM" id="SSF56219">
    <property type="entry name" value="DNase I-like"/>
    <property type="match status" value="1"/>
</dbReference>
<accession>A0ABQ9JHX2</accession>
<feature type="domain" description="Endonuclease/exonuclease/phosphatase" evidence="2">
    <location>
        <begin position="378"/>
        <end position="492"/>
    </location>
</feature>
<name>A0ABQ9JHX2_9CUCU</name>
<feature type="region of interest" description="Disordered" evidence="1">
    <location>
        <begin position="87"/>
        <end position="116"/>
    </location>
</feature>
<comment type="caution">
    <text evidence="3">The sequence shown here is derived from an EMBL/GenBank/DDBJ whole genome shotgun (WGS) entry which is preliminary data.</text>
</comment>
<evidence type="ECO:0000259" key="2">
    <source>
        <dbReference type="Pfam" id="PF14529"/>
    </source>
</evidence>
<feature type="compositionally biased region" description="Basic and acidic residues" evidence="1">
    <location>
        <begin position="222"/>
        <end position="242"/>
    </location>
</feature>
<evidence type="ECO:0000313" key="4">
    <source>
        <dbReference type="Proteomes" id="UP001162164"/>
    </source>
</evidence>
<sequence>MKPSRLISNSTDAGFEGVELLPSTVAAAGMPNIDRFFDEFMAEKSDLCLSPRTASIISHPRCGVRVHRRRRLRGRWVGRVYTAKRMGASSDGENNQEPVDSDESVKDADYIPGPSNPSGLNAELELVRKKGLTFLHNSGIFHISTGYEISLIIWKLLLNVGTLGQPRINYFAFIFKYPSVTDYRQDSLIRLRNRNIDDGGKLPITFLRLSIRDIDGATEEQDVIKENSESPETDRQRRDNLKKFQRKLRRHEDGNRGTGENDGIRDGQSGVHQDWMDQMGSIGSACASDAAKRDTRPRTAQRLNTARSAKKRGIGQTEGGALKNKGGKETEARQKGLRNGAKIAANRRERGGCGGHEEGSKSGGQGKSFVWVRRKDLYVYSVYFSPNITQEEFETRLEGLGREIRARDRGVAGDINANSPEWGGSIENPRGAVLSEWMGELGLKVENRGDTPTFERGNSKSYIDVTMAPERTASGGIKWRIWEEETLSEHKTTFNKGKLREEIGNRINDQMEYEDVEKALATAYKNSQIRIKEDRNGNIPYWWTEAIAEMRGEANGARRRLTRAENREDRANLERVHKEKKRELRKAIEKEKRKKWRETTGPKTYMGTG</sequence>
<gene>
    <name evidence="3" type="ORF">NQ317_011210</name>
</gene>
<protein>
    <recommendedName>
        <fullName evidence="2">Endonuclease/exonuclease/phosphatase domain-containing protein</fullName>
    </recommendedName>
</protein>
<keyword evidence="4" id="KW-1185">Reference proteome</keyword>
<proteinExistence type="predicted"/>
<dbReference type="Proteomes" id="UP001162164">
    <property type="component" value="Unassembled WGS sequence"/>
</dbReference>
<dbReference type="InterPro" id="IPR005135">
    <property type="entry name" value="Endo/exonuclease/phosphatase"/>
</dbReference>
<dbReference type="InterPro" id="IPR036691">
    <property type="entry name" value="Endo/exonu/phosph_ase_sf"/>
</dbReference>
<evidence type="ECO:0000313" key="3">
    <source>
        <dbReference type="EMBL" id="KAJ8977199.1"/>
    </source>
</evidence>
<feature type="region of interest" description="Disordered" evidence="1">
    <location>
        <begin position="220"/>
        <end position="366"/>
    </location>
</feature>